<proteinExistence type="predicted"/>
<dbReference type="HOGENOM" id="CLU_2383211_0_0_5"/>
<accession>Q3SU23</accession>
<dbReference type="AlphaFoldDB" id="Q3SU23"/>
<keyword evidence="2" id="KW-1185">Reference proteome</keyword>
<dbReference type="OrthoDB" id="9777169at2"/>
<dbReference type="RefSeq" id="WP_011314259.1">
    <property type="nucleotide sequence ID" value="NC_007406.1"/>
</dbReference>
<protein>
    <submittedName>
        <fullName evidence="1">Uncharacterized protein</fullName>
    </submittedName>
</protein>
<organism evidence="1 2">
    <name type="scientific">Nitrobacter winogradskyi (strain ATCC 25391 / DSM 10237 / CIP 104748 / NCIMB 11846 / Nb-255)</name>
    <dbReference type="NCBI Taxonomy" id="323098"/>
    <lineage>
        <taxon>Bacteria</taxon>
        <taxon>Pseudomonadati</taxon>
        <taxon>Pseudomonadota</taxon>
        <taxon>Alphaproteobacteria</taxon>
        <taxon>Hyphomicrobiales</taxon>
        <taxon>Nitrobacteraceae</taxon>
        <taxon>Nitrobacter</taxon>
    </lineage>
</organism>
<reference evidence="1 2" key="1">
    <citation type="journal article" date="2006" name="Appl. Environ. Microbiol.">
        <title>Genome sequence of the chemolithoautotrophic nitrite-oxidizing bacterium Nitrobacter winogradskyi Nb-255.</title>
        <authorList>
            <person name="Starkenburg S.R."/>
            <person name="Chain P.S."/>
            <person name="Sayavedra-Soto L.A."/>
            <person name="Hauser L."/>
            <person name="Land M.L."/>
            <person name="Larimer F.W."/>
            <person name="Malfatti S.A."/>
            <person name="Klotz M.G."/>
            <person name="Bottomley P.J."/>
            <person name="Arp D.J."/>
            <person name="Hickey W.J."/>
        </authorList>
    </citation>
    <scope>NUCLEOTIDE SEQUENCE [LARGE SCALE GENOMIC DNA]</scope>
    <source>
        <strain evidence="2">ATCC 25391 / DSM 10237 / CIP 104748 / NCIMB 11846 / Nb-255</strain>
    </source>
</reference>
<name>Q3SU23_NITWN</name>
<sequence>MEVFETVDGKWNGEAVRRFDANKKNAGPRISHTPLWRSVNDGAKLVMRIHKGDLIRLDHDGRTRIMVVHRLDAAAGRFKLAEHNETKSRQASCH</sequence>
<evidence type="ECO:0000313" key="1">
    <source>
        <dbReference type="EMBL" id="ABA04218.1"/>
    </source>
</evidence>
<dbReference type="Proteomes" id="UP000002531">
    <property type="component" value="Chromosome"/>
</dbReference>
<dbReference type="eggNOG" id="COG3513">
    <property type="taxonomic scope" value="Bacteria"/>
</dbReference>
<dbReference type="KEGG" id="nwi:Nwi_0956"/>
<evidence type="ECO:0000313" key="2">
    <source>
        <dbReference type="Proteomes" id="UP000002531"/>
    </source>
</evidence>
<dbReference type="EMBL" id="CP000115">
    <property type="protein sequence ID" value="ABA04218.1"/>
    <property type="molecule type" value="Genomic_DNA"/>
</dbReference>
<gene>
    <name evidence="1" type="ordered locus">Nwi_0956</name>
</gene>